<dbReference type="EMBL" id="JAROKS010000002">
    <property type="protein sequence ID" value="KAK1806083.1"/>
    <property type="molecule type" value="Genomic_DNA"/>
</dbReference>
<reference evidence="2" key="1">
    <citation type="submission" date="2023-03" db="EMBL/GenBank/DDBJ databases">
        <title>Electrophorus voltai genome.</title>
        <authorList>
            <person name="Bian C."/>
        </authorList>
    </citation>
    <scope>NUCLEOTIDE SEQUENCE</scope>
    <source>
        <strain evidence="2">CB-2022</strain>
        <tissue evidence="2">Muscle</tissue>
    </source>
</reference>
<protein>
    <recommendedName>
        <fullName evidence="1">Laminin domain-containing protein</fullName>
    </recommendedName>
</protein>
<dbReference type="Proteomes" id="UP001239994">
    <property type="component" value="Unassembled WGS sequence"/>
</dbReference>
<dbReference type="Gene3D" id="3.40.190.10">
    <property type="entry name" value="Periplasmic binding protein-like II"/>
    <property type="match status" value="1"/>
</dbReference>
<evidence type="ECO:0000313" key="2">
    <source>
        <dbReference type="EMBL" id="KAK1806083.1"/>
    </source>
</evidence>
<accession>A0AAD8ZVD4</accession>
<sequence length="266" mass="29506">DITAVLNQTKDAVQAANSIVNFIIARLENISEGLDKMTVSSGDSDVHSILSHVNKTLKELNKLLPLLPDTLAEVEGHSTTHMSNSITRIKDMIKESRDMVNSSQSDYVGMVVRDGVLYCVYKLGGVFHEIETRRIIESRFNSTFMDRVDFRRIVGDTEPYTKLGCKGFCIGNLKKLSRNIIFSYDLHLVCNGMIGEEATQVLVQSLVISKLDYCNLLLAGLPLRAIKPLQLVQNAAAQLVFNLPKFTRYSTAALPSLAPCSCTHQI</sequence>
<evidence type="ECO:0000313" key="3">
    <source>
        <dbReference type="Proteomes" id="UP001239994"/>
    </source>
</evidence>
<comment type="caution">
    <text evidence="2">The sequence shown here is derived from an EMBL/GenBank/DDBJ whole genome shotgun (WGS) entry which is preliminary data.</text>
</comment>
<feature type="non-terminal residue" evidence="2">
    <location>
        <position position="1"/>
    </location>
</feature>
<proteinExistence type="predicted"/>
<name>A0AAD8ZVD4_9TELE</name>
<gene>
    <name evidence="2" type="ORF">P4O66_013134</name>
</gene>
<dbReference type="GO" id="GO:0007155">
    <property type="term" value="P:cell adhesion"/>
    <property type="evidence" value="ECO:0007669"/>
    <property type="project" value="InterPro"/>
</dbReference>
<evidence type="ECO:0000259" key="1">
    <source>
        <dbReference type="Pfam" id="PF06009"/>
    </source>
</evidence>
<dbReference type="AlphaFoldDB" id="A0AAD8ZVD4"/>
<organism evidence="2 3">
    <name type="scientific">Electrophorus voltai</name>
    <dbReference type="NCBI Taxonomy" id="2609070"/>
    <lineage>
        <taxon>Eukaryota</taxon>
        <taxon>Metazoa</taxon>
        <taxon>Chordata</taxon>
        <taxon>Craniata</taxon>
        <taxon>Vertebrata</taxon>
        <taxon>Euteleostomi</taxon>
        <taxon>Actinopterygii</taxon>
        <taxon>Neopterygii</taxon>
        <taxon>Teleostei</taxon>
        <taxon>Ostariophysi</taxon>
        <taxon>Gymnotiformes</taxon>
        <taxon>Gymnotoidei</taxon>
        <taxon>Gymnotidae</taxon>
        <taxon>Electrophorus</taxon>
    </lineage>
</organism>
<keyword evidence="3" id="KW-1185">Reference proteome</keyword>
<dbReference type="Pfam" id="PF06009">
    <property type="entry name" value="Laminin_II"/>
    <property type="match status" value="1"/>
</dbReference>
<dbReference type="InterPro" id="IPR010307">
    <property type="entry name" value="Laminin_dom_II"/>
</dbReference>
<feature type="domain" description="Laminin" evidence="1">
    <location>
        <begin position="6"/>
        <end position="102"/>
    </location>
</feature>